<evidence type="ECO:0000313" key="1">
    <source>
        <dbReference type="EMBL" id="GMH20796.1"/>
    </source>
</evidence>
<reference evidence="1" key="1">
    <citation type="submission" date="2023-05" db="EMBL/GenBank/DDBJ databases">
        <title>Nepenthes gracilis genome sequencing.</title>
        <authorList>
            <person name="Fukushima K."/>
        </authorList>
    </citation>
    <scope>NUCLEOTIDE SEQUENCE</scope>
    <source>
        <strain evidence="1">SING2019-196</strain>
    </source>
</reference>
<dbReference type="AlphaFoldDB" id="A0AAD3T2Y6"/>
<protein>
    <submittedName>
        <fullName evidence="1">Uncharacterized protein</fullName>
    </submittedName>
</protein>
<evidence type="ECO:0000313" key="2">
    <source>
        <dbReference type="Proteomes" id="UP001279734"/>
    </source>
</evidence>
<gene>
    <name evidence="1" type="ORF">Nepgr_022638</name>
</gene>
<proteinExistence type="predicted"/>
<name>A0AAD3T2Y6_NEPGR</name>
<comment type="caution">
    <text evidence="1">The sequence shown here is derived from an EMBL/GenBank/DDBJ whole genome shotgun (WGS) entry which is preliminary data.</text>
</comment>
<accession>A0AAD3T2Y6</accession>
<organism evidence="1 2">
    <name type="scientific">Nepenthes gracilis</name>
    <name type="common">Slender pitcher plant</name>
    <dbReference type="NCBI Taxonomy" id="150966"/>
    <lineage>
        <taxon>Eukaryota</taxon>
        <taxon>Viridiplantae</taxon>
        <taxon>Streptophyta</taxon>
        <taxon>Embryophyta</taxon>
        <taxon>Tracheophyta</taxon>
        <taxon>Spermatophyta</taxon>
        <taxon>Magnoliopsida</taxon>
        <taxon>eudicotyledons</taxon>
        <taxon>Gunneridae</taxon>
        <taxon>Pentapetalae</taxon>
        <taxon>Caryophyllales</taxon>
        <taxon>Nepenthaceae</taxon>
        <taxon>Nepenthes</taxon>
    </lineage>
</organism>
<dbReference type="Proteomes" id="UP001279734">
    <property type="component" value="Unassembled WGS sequence"/>
</dbReference>
<keyword evidence="2" id="KW-1185">Reference proteome</keyword>
<dbReference type="EMBL" id="BSYO01000022">
    <property type="protein sequence ID" value="GMH20796.1"/>
    <property type="molecule type" value="Genomic_DNA"/>
</dbReference>
<sequence length="113" mass="12960">MDTQSLVRAWMQHWLRFSSEELHKNLEYPSPSTSHLIFCMKLNECCLILHDITIGYTSTLFLQDGVGVNRFGIKGILSSFKLHLGQHSSLVDNTTSLVEPFESHFNILQFCND</sequence>